<reference evidence="9" key="3">
    <citation type="submission" date="2025-09" db="UniProtKB">
        <authorList>
            <consortium name="Ensembl"/>
        </authorList>
    </citation>
    <scope>IDENTIFICATION</scope>
</reference>
<dbReference type="CDD" id="cd00086">
    <property type="entry name" value="homeodomain"/>
    <property type="match status" value="1"/>
</dbReference>
<dbReference type="AlphaFoldDB" id="G3VSU5"/>
<dbReference type="GO" id="GO:0003677">
    <property type="term" value="F:DNA binding"/>
    <property type="evidence" value="ECO:0007669"/>
    <property type="project" value="UniProtKB-UniRule"/>
</dbReference>
<dbReference type="HOGENOM" id="CLU_100253_0_0_1"/>
<dbReference type="eggNOG" id="KOG0488">
    <property type="taxonomic scope" value="Eukaryota"/>
</dbReference>
<dbReference type="PROSITE" id="PS50071">
    <property type="entry name" value="HOMEOBOX_2"/>
    <property type="match status" value="1"/>
</dbReference>
<evidence type="ECO:0000256" key="7">
    <source>
        <dbReference type="SAM" id="MobiDB-lite"/>
    </source>
</evidence>
<feature type="compositionally biased region" description="Basic and acidic residues" evidence="7">
    <location>
        <begin position="19"/>
        <end position="36"/>
    </location>
</feature>
<keyword evidence="2 5" id="KW-0238">DNA-binding</keyword>
<dbReference type="STRING" id="9305.ENSSHAP00000006250"/>
<gene>
    <name evidence="9" type="primary">VENTX</name>
</gene>
<dbReference type="InterPro" id="IPR001356">
    <property type="entry name" value="HD"/>
</dbReference>
<accession>G3VSU5</accession>
<comment type="subcellular location">
    <subcellularLocation>
        <location evidence="1 5 6">Nucleus</location>
    </subcellularLocation>
</comment>
<dbReference type="GO" id="GO:0000981">
    <property type="term" value="F:DNA-binding transcription factor activity, RNA polymerase II-specific"/>
    <property type="evidence" value="ECO:0007669"/>
    <property type="project" value="InterPro"/>
</dbReference>
<dbReference type="InParanoid" id="G3VSU5"/>
<proteinExistence type="predicted"/>
<feature type="compositionally biased region" description="Low complexity" evidence="7">
    <location>
        <begin position="67"/>
        <end position="76"/>
    </location>
</feature>
<dbReference type="GO" id="GO:0005634">
    <property type="term" value="C:nucleus"/>
    <property type="evidence" value="ECO:0007669"/>
    <property type="project" value="UniProtKB-SubCell"/>
</dbReference>
<dbReference type="InterPro" id="IPR009057">
    <property type="entry name" value="Homeodomain-like_sf"/>
</dbReference>
<dbReference type="InterPro" id="IPR017970">
    <property type="entry name" value="Homeobox_CS"/>
</dbReference>
<evidence type="ECO:0000256" key="3">
    <source>
        <dbReference type="ARBA" id="ARBA00023155"/>
    </source>
</evidence>
<sequence length="268" mass="28343">MTKAPFSVEWLSQSSQKSSHLDRGDSEASAGREGRGPRGLAGVTVFSGSPDISESPSTSAGPPDLPAATATATATAGGLSTFKSRSVGEETSPEVSPGHCGLAEGPGPDPPGRGARRLRTAFTTKQISTLESSFKRHHYLGAAERRKLAGKMQLSEVQIKTWFQNRRMKLKRQLQDLRPPDPPPGFPLHFYSPLLLRSAPVPPPGLPYVYPSSPQLVQEPFAGALPLPPLPPLSLPPSSCKVAPPAIPSVLACLLSGCPDQASFLRAM</sequence>
<keyword evidence="3 5" id="KW-0371">Homeobox</keyword>
<reference evidence="9 10" key="1">
    <citation type="journal article" date="2011" name="Proc. Natl. Acad. Sci. U.S.A.">
        <title>Genetic diversity and population structure of the endangered marsupial Sarcophilus harrisii (Tasmanian devil).</title>
        <authorList>
            <person name="Miller W."/>
            <person name="Hayes V.M."/>
            <person name="Ratan A."/>
            <person name="Petersen D.C."/>
            <person name="Wittekindt N.E."/>
            <person name="Miller J."/>
            <person name="Walenz B."/>
            <person name="Knight J."/>
            <person name="Qi J."/>
            <person name="Zhao F."/>
            <person name="Wang Q."/>
            <person name="Bedoya-Reina O.C."/>
            <person name="Katiyar N."/>
            <person name="Tomsho L.P."/>
            <person name="Kasson L.M."/>
            <person name="Hardie R.A."/>
            <person name="Woodbridge P."/>
            <person name="Tindall E.A."/>
            <person name="Bertelsen M.F."/>
            <person name="Dixon D."/>
            <person name="Pyecroft S."/>
            <person name="Helgen K.M."/>
            <person name="Lesk A.M."/>
            <person name="Pringle T.H."/>
            <person name="Patterson N."/>
            <person name="Zhang Y."/>
            <person name="Kreiss A."/>
            <person name="Woods G.M."/>
            <person name="Jones M.E."/>
            <person name="Schuster S.C."/>
        </authorList>
    </citation>
    <scope>NUCLEOTIDE SEQUENCE [LARGE SCALE GENOMIC DNA]</scope>
</reference>
<protein>
    <recommendedName>
        <fullName evidence="8">Homeobox domain-containing protein</fullName>
    </recommendedName>
</protein>
<evidence type="ECO:0000313" key="9">
    <source>
        <dbReference type="Ensembl" id="ENSSHAP00000006250.2"/>
    </source>
</evidence>
<evidence type="ECO:0000256" key="5">
    <source>
        <dbReference type="PROSITE-ProRule" id="PRU00108"/>
    </source>
</evidence>
<dbReference type="GeneTree" id="ENSGT00940000163757"/>
<dbReference type="PROSITE" id="PS00027">
    <property type="entry name" value="HOMEOBOX_1"/>
    <property type="match status" value="1"/>
</dbReference>
<dbReference type="Proteomes" id="UP000007648">
    <property type="component" value="Unassembled WGS sequence"/>
</dbReference>
<keyword evidence="10" id="KW-1185">Reference proteome</keyword>
<organism evidence="9 10">
    <name type="scientific">Sarcophilus harrisii</name>
    <name type="common">Tasmanian devil</name>
    <name type="synonym">Sarcophilus laniarius</name>
    <dbReference type="NCBI Taxonomy" id="9305"/>
    <lineage>
        <taxon>Eukaryota</taxon>
        <taxon>Metazoa</taxon>
        <taxon>Chordata</taxon>
        <taxon>Craniata</taxon>
        <taxon>Vertebrata</taxon>
        <taxon>Euteleostomi</taxon>
        <taxon>Mammalia</taxon>
        <taxon>Metatheria</taxon>
        <taxon>Dasyuromorphia</taxon>
        <taxon>Dasyuridae</taxon>
        <taxon>Sarcophilus</taxon>
    </lineage>
</organism>
<dbReference type="PANTHER" id="PTHR24333">
    <property type="entry name" value="HOMEO BOX HB9 LIKE A-RELATED"/>
    <property type="match status" value="1"/>
</dbReference>
<feature type="domain" description="Homeobox" evidence="8">
    <location>
        <begin position="113"/>
        <end position="173"/>
    </location>
</feature>
<evidence type="ECO:0000259" key="8">
    <source>
        <dbReference type="PROSITE" id="PS50071"/>
    </source>
</evidence>
<dbReference type="InterPro" id="IPR050848">
    <property type="entry name" value="Homeobox_TF"/>
</dbReference>
<feature type="region of interest" description="Disordered" evidence="7">
    <location>
        <begin position="1"/>
        <end position="116"/>
    </location>
</feature>
<name>G3VSU5_SARHA</name>
<dbReference type="Gene3D" id="1.10.10.60">
    <property type="entry name" value="Homeodomain-like"/>
    <property type="match status" value="1"/>
</dbReference>
<dbReference type="FunCoup" id="G3VSU5">
    <property type="interactions" value="498"/>
</dbReference>
<evidence type="ECO:0000256" key="2">
    <source>
        <dbReference type="ARBA" id="ARBA00023125"/>
    </source>
</evidence>
<feature type="DNA-binding region" description="Homeobox" evidence="5">
    <location>
        <begin position="115"/>
        <end position="174"/>
    </location>
</feature>
<keyword evidence="4 5" id="KW-0539">Nucleus</keyword>
<reference evidence="9" key="2">
    <citation type="submission" date="2025-08" db="UniProtKB">
        <authorList>
            <consortium name="Ensembl"/>
        </authorList>
    </citation>
    <scope>IDENTIFICATION</scope>
</reference>
<dbReference type="Pfam" id="PF00046">
    <property type="entry name" value="Homeodomain"/>
    <property type="match status" value="1"/>
</dbReference>
<evidence type="ECO:0000256" key="1">
    <source>
        <dbReference type="ARBA" id="ARBA00004123"/>
    </source>
</evidence>
<dbReference type="SMART" id="SM00389">
    <property type="entry name" value="HOX"/>
    <property type="match status" value="1"/>
</dbReference>
<feature type="compositionally biased region" description="Polar residues" evidence="7">
    <location>
        <begin position="46"/>
        <end position="60"/>
    </location>
</feature>
<dbReference type="Ensembl" id="ENSSHAT00000006304.2">
    <property type="protein sequence ID" value="ENSSHAP00000006250.2"/>
    <property type="gene ID" value="ENSSHAG00000005440.2"/>
</dbReference>
<evidence type="ECO:0000256" key="6">
    <source>
        <dbReference type="RuleBase" id="RU000682"/>
    </source>
</evidence>
<dbReference type="PANTHER" id="PTHR24333:SF5">
    <property type="entry name" value="VENT HOMEOBOX"/>
    <property type="match status" value="1"/>
</dbReference>
<evidence type="ECO:0000256" key="4">
    <source>
        <dbReference type="ARBA" id="ARBA00023242"/>
    </source>
</evidence>
<evidence type="ECO:0000313" key="10">
    <source>
        <dbReference type="Proteomes" id="UP000007648"/>
    </source>
</evidence>
<dbReference type="SUPFAM" id="SSF46689">
    <property type="entry name" value="Homeodomain-like"/>
    <property type="match status" value="1"/>
</dbReference>